<organism evidence="4 5">
    <name type="scientific">Devosia insulae DS-56</name>
    <dbReference type="NCBI Taxonomy" id="1116389"/>
    <lineage>
        <taxon>Bacteria</taxon>
        <taxon>Pseudomonadati</taxon>
        <taxon>Pseudomonadota</taxon>
        <taxon>Alphaproteobacteria</taxon>
        <taxon>Hyphomicrobiales</taxon>
        <taxon>Devosiaceae</taxon>
        <taxon>Devosia</taxon>
    </lineage>
</organism>
<dbReference type="PANTHER" id="PTHR12304">
    <property type="entry name" value="INOSINE-URIDINE PREFERRING NUCLEOSIDE HYDROLASE"/>
    <property type="match status" value="1"/>
</dbReference>
<reference evidence="4 5" key="1">
    <citation type="journal article" date="2015" name="Genome Announc.">
        <title>Genome Assemblies of Three Soil-Associated Devosia species: D. insulae, D. limi, and D. soli.</title>
        <authorList>
            <person name="Hassan Y.I."/>
            <person name="Lepp D."/>
            <person name="Zhou T."/>
        </authorList>
    </citation>
    <scope>NUCLEOTIDE SEQUENCE [LARGE SCALE GENOMIC DNA]</scope>
    <source>
        <strain evidence="4 5">DS-56</strain>
    </source>
</reference>
<comment type="caution">
    <text evidence="4">The sequence shown here is derived from an EMBL/GenBank/DDBJ whole genome shotgun (WGS) entry which is preliminary data.</text>
</comment>
<dbReference type="EMBL" id="LAJE02000365">
    <property type="protein sequence ID" value="OEO28528.1"/>
    <property type="molecule type" value="Genomic_DNA"/>
</dbReference>
<accession>A0A1E5XIW3</accession>
<evidence type="ECO:0000256" key="2">
    <source>
        <dbReference type="ARBA" id="ARBA00023295"/>
    </source>
</evidence>
<name>A0A1E5XIW3_9HYPH</name>
<dbReference type="Proteomes" id="UP000095463">
    <property type="component" value="Unassembled WGS sequence"/>
</dbReference>
<dbReference type="Pfam" id="PF01156">
    <property type="entry name" value="IU_nuc_hydro"/>
    <property type="match status" value="1"/>
</dbReference>
<dbReference type="SUPFAM" id="SSF53590">
    <property type="entry name" value="Nucleoside hydrolase"/>
    <property type="match status" value="1"/>
</dbReference>
<keyword evidence="5" id="KW-1185">Reference proteome</keyword>
<evidence type="ECO:0000256" key="1">
    <source>
        <dbReference type="ARBA" id="ARBA00022801"/>
    </source>
</evidence>
<dbReference type="GO" id="GO:0005829">
    <property type="term" value="C:cytosol"/>
    <property type="evidence" value="ECO:0007669"/>
    <property type="project" value="TreeGrafter"/>
</dbReference>
<keyword evidence="2" id="KW-0326">Glycosidase</keyword>
<evidence type="ECO:0000313" key="5">
    <source>
        <dbReference type="Proteomes" id="UP000095463"/>
    </source>
</evidence>
<sequence length="304" mass="33689">MSLSDADRLKLLTPRAGRLRAVLDTDTYNEIDDQYALVQAVLSPERLDLQAIYAAPFHNSRSDGPGHGMELSYVEILELLQRLDISPDGFVFRGVSDYVGPSKVARPAAAVDDLIARARAGSIEDPLYVIAIGTISNVASALLKAPDIIDRTVVVWLGGHALDWPHQREFNLKQDVGGAQVLFDSGAPLVLVPCMGVTSHLHSTVAEIERYVEPCGDIGKFLAMRFKEYSDDHLGWSKEIWDMAAVAWLLDADWTPSVLVPTPILTTEITYSTDRARHPMRYVTHVRRDPILRDFFLKLQAATA</sequence>
<dbReference type="Gene3D" id="3.90.245.10">
    <property type="entry name" value="Ribonucleoside hydrolase-like"/>
    <property type="match status" value="1"/>
</dbReference>
<dbReference type="GO" id="GO:0008477">
    <property type="term" value="F:purine nucleosidase activity"/>
    <property type="evidence" value="ECO:0007669"/>
    <property type="project" value="TreeGrafter"/>
</dbReference>
<dbReference type="PANTHER" id="PTHR12304:SF4">
    <property type="entry name" value="URIDINE NUCLEOSIDASE"/>
    <property type="match status" value="1"/>
</dbReference>
<feature type="domain" description="Inosine/uridine-preferring nucleoside hydrolase" evidence="3">
    <location>
        <begin position="100"/>
        <end position="255"/>
    </location>
</feature>
<dbReference type="InterPro" id="IPR023186">
    <property type="entry name" value="IUNH"/>
</dbReference>
<dbReference type="AlphaFoldDB" id="A0A1E5XIW3"/>
<dbReference type="InterPro" id="IPR036452">
    <property type="entry name" value="Ribo_hydro-like"/>
</dbReference>
<dbReference type="GO" id="GO:0006152">
    <property type="term" value="P:purine nucleoside catabolic process"/>
    <property type="evidence" value="ECO:0007669"/>
    <property type="project" value="TreeGrafter"/>
</dbReference>
<evidence type="ECO:0000313" key="4">
    <source>
        <dbReference type="EMBL" id="OEO28528.1"/>
    </source>
</evidence>
<evidence type="ECO:0000259" key="3">
    <source>
        <dbReference type="Pfam" id="PF01156"/>
    </source>
</evidence>
<gene>
    <name evidence="4" type="ORF">VW23_004525</name>
</gene>
<protein>
    <submittedName>
        <fullName evidence="4">Nucleoside hydrolase</fullName>
    </submittedName>
</protein>
<dbReference type="InterPro" id="IPR001910">
    <property type="entry name" value="Inosine/uridine_hydrolase_dom"/>
</dbReference>
<proteinExistence type="predicted"/>
<keyword evidence="1 4" id="KW-0378">Hydrolase</keyword>
<dbReference type="RefSeq" id="WP_069912195.1">
    <property type="nucleotide sequence ID" value="NZ_LAJE02000365.1"/>
</dbReference>
<dbReference type="OrthoDB" id="2530052at2"/>